<evidence type="ECO:0000256" key="10">
    <source>
        <dbReference type="ARBA" id="ARBA00023042"/>
    </source>
</evidence>
<evidence type="ECO:0000256" key="4">
    <source>
        <dbReference type="ARBA" id="ARBA00022603"/>
    </source>
</evidence>
<dbReference type="GO" id="GO:0008422">
    <property type="term" value="F:beta-glucosidase activity"/>
    <property type="evidence" value="ECO:0007669"/>
    <property type="project" value="TreeGrafter"/>
</dbReference>
<accession>A0A6N2MSK9</accession>
<feature type="chain" id="PRO_5026656204" description="mRNA cap guanine-N(7) methyltransferase 1" evidence="18">
    <location>
        <begin position="22"/>
        <end position="864"/>
    </location>
</feature>
<dbReference type="Pfam" id="PF00232">
    <property type="entry name" value="Glyco_hydro_1"/>
    <property type="match status" value="1"/>
</dbReference>
<evidence type="ECO:0000256" key="9">
    <source>
        <dbReference type="ARBA" id="ARBA00022884"/>
    </source>
</evidence>
<evidence type="ECO:0000256" key="1">
    <source>
        <dbReference type="ARBA" id="ARBA00004123"/>
    </source>
</evidence>
<evidence type="ECO:0000256" key="13">
    <source>
        <dbReference type="ARBA" id="ARBA00044712"/>
    </source>
</evidence>
<dbReference type="AlphaFoldDB" id="A0A6N2MSK9"/>
<evidence type="ECO:0000256" key="16">
    <source>
        <dbReference type="ARBA" id="ARBA00077171"/>
    </source>
</evidence>
<evidence type="ECO:0000256" key="3">
    <source>
        <dbReference type="ARBA" id="ARBA00011926"/>
    </source>
</evidence>
<evidence type="ECO:0000256" key="17">
    <source>
        <dbReference type="ARBA" id="ARBA00082529"/>
    </source>
</evidence>
<dbReference type="PANTHER" id="PTHR10353:SF36">
    <property type="entry name" value="LP05116P"/>
    <property type="match status" value="1"/>
</dbReference>
<dbReference type="FunFam" id="3.40.50.150:FF:000127">
    <property type="entry name" value="mRNA cap guanine-N7 methyltransferase"/>
    <property type="match status" value="1"/>
</dbReference>
<dbReference type="FunFam" id="3.20.20.80:FF:000020">
    <property type="entry name" value="Beta-glucosidase 12"/>
    <property type="match status" value="1"/>
</dbReference>
<proteinExistence type="inferred from homology"/>
<evidence type="ECO:0000256" key="7">
    <source>
        <dbReference type="ARBA" id="ARBA00022691"/>
    </source>
</evidence>
<keyword evidence="10" id="KW-0506">mRNA capping</keyword>
<dbReference type="Gene3D" id="3.20.20.80">
    <property type="entry name" value="Glycosidases"/>
    <property type="match status" value="1"/>
</dbReference>
<keyword evidence="5" id="KW-0507">mRNA processing</keyword>
<comment type="subcellular location">
    <subcellularLocation>
        <location evidence="1">Nucleus</location>
    </subcellularLocation>
</comment>
<dbReference type="PANTHER" id="PTHR10353">
    <property type="entry name" value="GLYCOSYL HYDROLASE"/>
    <property type="match status" value="1"/>
</dbReference>
<dbReference type="Pfam" id="PF03291">
    <property type="entry name" value="mRNA_G-N7_MeTrfase"/>
    <property type="match status" value="1"/>
</dbReference>
<dbReference type="GO" id="GO:0003723">
    <property type="term" value="F:RNA binding"/>
    <property type="evidence" value="ECO:0007669"/>
    <property type="project" value="UniProtKB-KW"/>
</dbReference>
<dbReference type="GO" id="GO:0005634">
    <property type="term" value="C:nucleus"/>
    <property type="evidence" value="ECO:0007669"/>
    <property type="project" value="UniProtKB-SubCell"/>
</dbReference>
<comment type="catalytic activity">
    <reaction evidence="13">
        <text>a 5'-end (5'-triphosphoguanosine)-ribonucleoside in mRNA + S-adenosyl-L-methionine = a 5'-end (N(7)-methyl 5'-triphosphoguanosine)-ribonucleoside in mRNA + S-adenosyl-L-homocysteine</text>
        <dbReference type="Rhea" id="RHEA:67008"/>
        <dbReference type="Rhea" id="RHEA-COMP:17166"/>
        <dbReference type="Rhea" id="RHEA-COMP:17167"/>
        <dbReference type="ChEBI" id="CHEBI:57856"/>
        <dbReference type="ChEBI" id="CHEBI:59789"/>
        <dbReference type="ChEBI" id="CHEBI:156461"/>
        <dbReference type="ChEBI" id="CHEBI:167617"/>
        <dbReference type="EC" id="2.1.1.56"/>
    </reaction>
</comment>
<comment type="similarity">
    <text evidence="2">Belongs to the glycosyl hydrolase 1 family.</text>
</comment>
<dbReference type="EC" id="2.1.1.56" evidence="3"/>
<evidence type="ECO:0000256" key="14">
    <source>
        <dbReference type="ARBA" id="ARBA00054892"/>
    </source>
</evidence>
<evidence type="ECO:0000256" key="5">
    <source>
        <dbReference type="ARBA" id="ARBA00022664"/>
    </source>
</evidence>
<keyword evidence="7" id="KW-0949">S-adenosyl-L-methionine</keyword>
<keyword evidence="6" id="KW-0808">Transferase</keyword>
<keyword evidence="8" id="KW-0378">Hydrolase</keyword>
<dbReference type="PRINTS" id="PR00131">
    <property type="entry name" value="GLHYDRLASE1"/>
</dbReference>
<evidence type="ECO:0000256" key="15">
    <source>
        <dbReference type="ARBA" id="ARBA00068308"/>
    </source>
</evidence>
<evidence type="ECO:0000256" key="12">
    <source>
        <dbReference type="ARBA" id="ARBA00023295"/>
    </source>
</evidence>
<evidence type="ECO:0000256" key="11">
    <source>
        <dbReference type="ARBA" id="ARBA00023242"/>
    </source>
</evidence>
<evidence type="ECO:0000259" key="19">
    <source>
        <dbReference type="PROSITE" id="PS51562"/>
    </source>
</evidence>
<comment type="function">
    <text evidence="14">mRNA-capping methyltransferase that methylates the N7 position of the added guanosine to the 5'-cap structure of mRNAs. Binds RNA containing 5'-terminal GpppC.</text>
</comment>
<dbReference type="InterPro" id="IPR033132">
    <property type="entry name" value="GH_1_N_CS"/>
</dbReference>
<reference evidence="20" key="1">
    <citation type="submission" date="2019-03" db="EMBL/GenBank/DDBJ databases">
        <authorList>
            <person name="Mank J."/>
            <person name="Almeida P."/>
        </authorList>
    </citation>
    <scope>NUCLEOTIDE SEQUENCE</scope>
    <source>
        <strain evidence="20">78183</strain>
    </source>
</reference>
<dbReference type="InterPro" id="IPR029063">
    <property type="entry name" value="SAM-dependent_MTases_sf"/>
</dbReference>
<dbReference type="EMBL" id="CAADRP010001796">
    <property type="protein sequence ID" value="VFU52526.1"/>
    <property type="molecule type" value="Genomic_DNA"/>
</dbReference>
<dbReference type="InterPro" id="IPR001360">
    <property type="entry name" value="Glyco_hydro_1"/>
</dbReference>
<evidence type="ECO:0000256" key="18">
    <source>
        <dbReference type="SAM" id="SignalP"/>
    </source>
</evidence>
<organism evidence="20">
    <name type="scientific">Salix viminalis</name>
    <name type="common">Common osier</name>
    <name type="synonym">Basket willow</name>
    <dbReference type="NCBI Taxonomy" id="40686"/>
    <lineage>
        <taxon>Eukaryota</taxon>
        <taxon>Viridiplantae</taxon>
        <taxon>Streptophyta</taxon>
        <taxon>Embryophyta</taxon>
        <taxon>Tracheophyta</taxon>
        <taxon>Spermatophyta</taxon>
        <taxon>Magnoliopsida</taxon>
        <taxon>eudicotyledons</taxon>
        <taxon>Gunneridae</taxon>
        <taxon>Pentapetalae</taxon>
        <taxon>rosids</taxon>
        <taxon>fabids</taxon>
        <taxon>Malpighiales</taxon>
        <taxon>Salicaceae</taxon>
        <taxon>Saliceae</taxon>
        <taxon>Salix</taxon>
    </lineage>
</organism>
<dbReference type="SUPFAM" id="SSF53335">
    <property type="entry name" value="S-adenosyl-L-methionine-dependent methyltransferases"/>
    <property type="match status" value="1"/>
</dbReference>
<evidence type="ECO:0000256" key="2">
    <source>
        <dbReference type="ARBA" id="ARBA00010838"/>
    </source>
</evidence>
<dbReference type="SUPFAM" id="SSF51445">
    <property type="entry name" value="(Trans)glycosidases"/>
    <property type="match status" value="1"/>
</dbReference>
<keyword evidence="4" id="KW-0489">Methyltransferase</keyword>
<evidence type="ECO:0000256" key="8">
    <source>
        <dbReference type="ARBA" id="ARBA00022801"/>
    </source>
</evidence>
<feature type="domain" description="MRNA cap 0 methyltransferase" evidence="19">
    <location>
        <begin position="556"/>
        <end position="833"/>
    </location>
</feature>
<dbReference type="CDD" id="cd02440">
    <property type="entry name" value="AdoMet_MTases"/>
    <property type="match status" value="1"/>
</dbReference>
<keyword evidence="11" id="KW-0539">Nucleus</keyword>
<dbReference type="GO" id="GO:0004482">
    <property type="term" value="F:mRNA 5'-cap (guanine-N7-)-methyltransferase activity"/>
    <property type="evidence" value="ECO:0007669"/>
    <property type="project" value="UniProtKB-EC"/>
</dbReference>
<dbReference type="InterPro" id="IPR017853">
    <property type="entry name" value="GH"/>
</dbReference>
<keyword evidence="18" id="KW-0732">Signal</keyword>
<feature type="signal peptide" evidence="18">
    <location>
        <begin position="1"/>
        <end position="21"/>
    </location>
</feature>
<dbReference type="PROSITE" id="PS00653">
    <property type="entry name" value="GLYCOSYL_HYDROL_F1_2"/>
    <property type="match status" value="1"/>
</dbReference>
<protein>
    <recommendedName>
        <fullName evidence="15">mRNA cap guanine-N(7) methyltransferase 1</fullName>
        <ecNumber evidence="3">2.1.1.56</ecNumber>
    </recommendedName>
    <alternativeName>
        <fullName evidence="16">mRNA (guanine-N(7))-methyltransferase 1</fullName>
    </alternativeName>
    <alternativeName>
        <fullName evidence="17">mRNA cap methyltransferase 1</fullName>
    </alternativeName>
</protein>
<evidence type="ECO:0000313" key="20">
    <source>
        <dbReference type="EMBL" id="VFU52526.1"/>
    </source>
</evidence>
<sequence>MTNTILVLIMMFLTTLLFANSKTISRADFPTGFTFGTASSAYQFEGAVDEGNKGDSIWDTFIRQPGRIVDFSNADTAVDQYHRFKGDIDLMKDLGMDAYRFSISWPRIFPNGTGVPNQEGINYYNCLIDSLLEKGIQPFVTLYHWDLPQMLEDKYEGWLSKQIVDDFEHYAFTCFQAFGDRVKHWITFNEPHGFSIQGYDTGVQAPGRCSIMGHILCKRGNSSSEPYIVSHNILLSHAAAYRCYQLHFKGKQGGQIGIALDSKWYEPISDVEEDKDAAQRAMDFGIGWFLDPLFFGKYPLSMKKLVGERLPEITQGMSKLLVGSLDFVGINHYTTLYARNDRTRIRKLILQDASSDAAVITTSYRRGVAIGERAASHWLHIVPWGIHKLLKYVKDKYGNPPVRILHEPDFMNAGMDDLNTPFISLNKALQDDKRIEYHRDYLSNISAAIREDQCDVRGYFAWSLLDNWEWNSGYTVRFGLYFVDYRNNLTRVPKASAEWFKTTLRSEDNQESQFPPKSRLKYTPKGDADFSNDFVQRVADHYSARTNQTLEEREASPIIHLKKLNNWINSSTHTEQGDAVLDLACGKGGDLIKWDKAKAGYYVGIDIAEGSMEDCRTRYNGDADHHQRRKKFTFPARLICGDCFELRLDEVLADDAPFDIVSCQFALHYSWSTEARARRALSNISTLLRPGGTFIGTMPDANVIIKKLREAEGLAFGNSVYWIQFDEEFSWKKFKPSSPYGIKYNFHLEDAVDCPEWIVPINIFKSLAEEYDFELVFVKNNHEFVHENMKKPEYVELMRRLGALGDGNRDLSTLSPDEWEVAYLYLAFVLRKRGQPNRTPVKSKRVKGKMHLEKEDILHISTEE</sequence>
<dbReference type="InterPro" id="IPR004971">
    <property type="entry name" value="mRNA_G-N7_MeTrfase_dom"/>
</dbReference>
<evidence type="ECO:0000256" key="6">
    <source>
        <dbReference type="ARBA" id="ARBA00022679"/>
    </source>
</evidence>
<name>A0A6N2MSK9_SALVM</name>
<dbReference type="PROSITE" id="PS51562">
    <property type="entry name" value="RNA_CAP0_MT"/>
    <property type="match status" value="1"/>
</dbReference>
<dbReference type="GO" id="GO:0005975">
    <property type="term" value="P:carbohydrate metabolic process"/>
    <property type="evidence" value="ECO:0007669"/>
    <property type="project" value="InterPro"/>
</dbReference>
<keyword evidence="9" id="KW-0694">RNA-binding</keyword>
<keyword evidence="12" id="KW-0326">Glycosidase</keyword>
<dbReference type="Gene3D" id="3.40.50.150">
    <property type="entry name" value="Vaccinia Virus protein VP39"/>
    <property type="match status" value="1"/>
</dbReference>
<gene>
    <name evidence="20" type="ORF">SVIM_LOCUS361173</name>
</gene>